<gene>
    <name evidence="2" type="ORF">H8698_11000</name>
</gene>
<dbReference type="Proteomes" id="UP000611762">
    <property type="component" value="Unassembled WGS sequence"/>
</dbReference>
<accession>A0A926HYV5</accession>
<keyword evidence="1" id="KW-1133">Transmembrane helix</keyword>
<evidence type="ECO:0000313" key="2">
    <source>
        <dbReference type="EMBL" id="MBC8541504.1"/>
    </source>
</evidence>
<keyword evidence="3" id="KW-1185">Reference proteome</keyword>
<dbReference type="RefSeq" id="WP_177680281.1">
    <property type="nucleotide sequence ID" value="NZ_JACRSU010000004.1"/>
</dbReference>
<evidence type="ECO:0000313" key="3">
    <source>
        <dbReference type="Proteomes" id="UP000611762"/>
    </source>
</evidence>
<comment type="caution">
    <text evidence="2">The sequence shown here is derived from an EMBL/GenBank/DDBJ whole genome shotgun (WGS) entry which is preliminary data.</text>
</comment>
<feature type="transmembrane region" description="Helical" evidence="1">
    <location>
        <begin position="30"/>
        <end position="48"/>
    </location>
</feature>
<reference evidence="2" key="1">
    <citation type="submission" date="2020-08" db="EMBL/GenBank/DDBJ databases">
        <title>Genome public.</title>
        <authorList>
            <person name="Liu C."/>
            <person name="Sun Q."/>
        </authorList>
    </citation>
    <scope>NUCLEOTIDE SEQUENCE</scope>
    <source>
        <strain evidence="2">H8</strain>
    </source>
</reference>
<dbReference type="InterPro" id="IPR010001">
    <property type="entry name" value="BofA"/>
</dbReference>
<dbReference type="EMBL" id="JACRSU010000004">
    <property type="protein sequence ID" value="MBC8541504.1"/>
    <property type="molecule type" value="Genomic_DNA"/>
</dbReference>
<name>A0A926HYV5_9FIRM</name>
<feature type="transmembrane region" description="Helical" evidence="1">
    <location>
        <begin position="60"/>
        <end position="86"/>
    </location>
</feature>
<organism evidence="2 3">
    <name type="scientific">Congzhengia minquanensis</name>
    <dbReference type="NCBI Taxonomy" id="2763657"/>
    <lineage>
        <taxon>Bacteria</taxon>
        <taxon>Bacillati</taxon>
        <taxon>Bacillota</taxon>
        <taxon>Clostridia</taxon>
        <taxon>Eubacteriales</taxon>
        <taxon>Oscillospiraceae</taxon>
        <taxon>Congzhengia</taxon>
    </lineage>
</organism>
<protein>
    <submittedName>
        <fullName evidence="2">Pro-sigmaK processing inhibitor BofA family protein</fullName>
    </submittedName>
</protein>
<keyword evidence="1" id="KW-0472">Membrane</keyword>
<feature type="transmembrane region" description="Helical" evidence="1">
    <location>
        <begin position="5"/>
        <end position="24"/>
    </location>
</feature>
<dbReference type="Pfam" id="PF07441">
    <property type="entry name" value="BofA"/>
    <property type="match status" value="1"/>
</dbReference>
<sequence length="88" mass="9100">MSTPVLIACIVTAAVALFLAVAFIKPVKGLFLLILNSAAGWAGLYIFNKLFAFCSFAIGINIASASIAGILGLPGVALMAIVKLIYQV</sequence>
<dbReference type="AlphaFoldDB" id="A0A926HYV5"/>
<evidence type="ECO:0000256" key="1">
    <source>
        <dbReference type="SAM" id="Phobius"/>
    </source>
</evidence>
<proteinExistence type="predicted"/>
<keyword evidence="1" id="KW-0812">Transmembrane</keyword>